<keyword evidence="1" id="KW-1133">Transmembrane helix</keyword>
<reference evidence="2 3" key="1">
    <citation type="submission" date="2015-09" db="EMBL/GenBank/DDBJ databases">
        <title>Genome announcement of multiple Pseudomonas syringae strains.</title>
        <authorList>
            <person name="Thakur S."/>
            <person name="Wang P.W."/>
            <person name="Gong Y."/>
            <person name="Weir B.S."/>
            <person name="Guttman D.S."/>
        </authorList>
    </citation>
    <scope>NUCLEOTIDE SEQUENCE [LARGE SCALE GENOMIC DNA]</scope>
    <source>
        <strain evidence="2 3">ICMP3882</strain>
    </source>
</reference>
<organism evidence="2 3">
    <name type="scientific">Pseudomonas syringae pv. ribicola</name>
    <dbReference type="NCBI Taxonomy" id="55398"/>
    <lineage>
        <taxon>Bacteria</taxon>
        <taxon>Pseudomonadati</taxon>
        <taxon>Pseudomonadota</taxon>
        <taxon>Gammaproteobacteria</taxon>
        <taxon>Pseudomonadales</taxon>
        <taxon>Pseudomonadaceae</taxon>
        <taxon>Pseudomonas</taxon>
    </lineage>
</organism>
<evidence type="ECO:0008006" key="4">
    <source>
        <dbReference type="Google" id="ProtNLM"/>
    </source>
</evidence>
<evidence type="ECO:0000256" key="1">
    <source>
        <dbReference type="SAM" id="Phobius"/>
    </source>
</evidence>
<gene>
    <name evidence="2" type="ORF">ALO47_02933</name>
</gene>
<feature type="transmembrane region" description="Helical" evidence="1">
    <location>
        <begin position="73"/>
        <end position="98"/>
    </location>
</feature>
<proteinExistence type="predicted"/>
<evidence type="ECO:0000313" key="2">
    <source>
        <dbReference type="EMBL" id="KPY47706.1"/>
    </source>
</evidence>
<accession>A0A0P9YNS5</accession>
<sequence>MSVKFAAMNFVRTHRSLIAWMLYGFVLFNGVACGFGHGQMLSAISSVSADDICGDVGASLPSMDKGSHALVMQLATFDCAFAGKLTLALLFFIGLGWLARTLNVRLRLPQGLLHQAPRQASPGCLPQAP</sequence>
<keyword evidence="1" id="KW-0812">Transmembrane</keyword>
<dbReference type="EMBL" id="LJRF01000101">
    <property type="protein sequence ID" value="KPY47706.1"/>
    <property type="molecule type" value="Genomic_DNA"/>
</dbReference>
<evidence type="ECO:0000313" key="3">
    <source>
        <dbReference type="Proteomes" id="UP000050554"/>
    </source>
</evidence>
<dbReference type="AlphaFoldDB" id="A0A0P9YNS5"/>
<dbReference type="Proteomes" id="UP000050554">
    <property type="component" value="Unassembled WGS sequence"/>
</dbReference>
<protein>
    <recommendedName>
        <fullName evidence="4">DUF2946 domain-containing protein</fullName>
    </recommendedName>
</protein>
<keyword evidence="1" id="KW-0472">Membrane</keyword>
<name>A0A0P9YNS5_PSESI</name>
<dbReference type="PATRIC" id="fig|55398.3.peg.3704"/>
<comment type="caution">
    <text evidence="2">The sequence shown here is derived from an EMBL/GenBank/DDBJ whole genome shotgun (WGS) entry which is preliminary data.</text>
</comment>